<accession>L1NH64</accession>
<name>L1NH64_9PORP</name>
<evidence type="ECO:0000256" key="4">
    <source>
        <dbReference type="HAMAP-Rule" id="MF_00201"/>
    </source>
</evidence>
<comment type="similarity">
    <text evidence="4">Belongs to the RecO family.</text>
</comment>
<dbReference type="GO" id="GO:0043590">
    <property type="term" value="C:bacterial nucleoid"/>
    <property type="evidence" value="ECO:0007669"/>
    <property type="project" value="TreeGrafter"/>
</dbReference>
<evidence type="ECO:0000256" key="3">
    <source>
        <dbReference type="ARBA" id="ARBA00023204"/>
    </source>
</evidence>
<keyword evidence="1 4" id="KW-0227">DNA damage</keyword>
<dbReference type="SUPFAM" id="SSF57863">
    <property type="entry name" value="ArfGap/RecO-like zinc finger"/>
    <property type="match status" value="1"/>
</dbReference>
<reference evidence="6 7" key="1">
    <citation type="submission" date="2012-05" db="EMBL/GenBank/DDBJ databases">
        <authorList>
            <person name="Weinstock G."/>
            <person name="Sodergren E."/>
            <person name="Lobos E.A."/>
            <person name="Fulton L."/>
            <person name="Fulton R."/>
            <person name="Courtney L."/>
            <person name="Fronick C."/>
            <person name="O'Laughlin M."/>
            <person name="Godfrey J."/>
            <person name="Wilson R.M."/>
            <person name="Miner T."/>
            <person name="Farmer C."/>
            <person name="Delehaunty K."/>
            <person name="Cordes M."/>
            <person name="Minx P."/>
            <person name="Tomlinson C."/>
            <person name="Chen J."/>
            <person name="Wollam A."/>
            <person name="Pepin K.H."/>
            <person name="Bhonagiri V."/>
            <person name="Zhang X."/>
            <person name="Suruliraj S."/>
            <person name="Warren W."/>
            <person name="Mitreva M."/>
            <person name="Mardis E.R."/>
            <person name="Wilson R.K."/>
        </authorList>
    </citation>
    <scope>NUCLEOTIDE SEQUENCE [LARGE SCALE GENOMIC DNA]</scope>
    <source>
        <strain evidence="6 7">F0037</strain>
    </source>
</reference>
<proteinExistence type="inferred from homology"/>
<feature type="domain" description="DNA replication/recombination mediator RecO N-terminal" evidence="5">
    <location>
        <begin position="27"/>
        <end position="103"/>
    </location>
</feature>
<evidence type="ECO:0000259" key="5">
    <source>
        <dbReference type="Pfam" id="PF11967"/>
    </source>
</evidence>
<evidence type="ECO:0000256" key="2">
    <source>
        <dbReference type="ARBA" id="ARBA00023172"/>
    </source>
</evidence>
<dbReference type="eggNOG" id="COG1381">
    <property type="taxonomic scope" value="Bacteria"/>
</dbReference>
<comment type="caution">
    <text evidence="6">The sequence shown here is derived from an EMBL/GenBank/DDBJ whole genome shotgun (WGS) entry which is preliminary data.</text>
</comment>
<dbReference type="InterPro" id="IPR022572">
    <property type="entry name" value="DNA_rep/recomb_RecO_N"/>
</dbReference>
<dbReference type="Pfam" id="PF02565">
    <property type="entry name" value="RecO_C"/>
    <property type="match status" value="1"/>
</dbReference>
<gene>
    <name evidence="4" type="primary">recO</name>
    <name evidence="6" type="ORF">HMPREF9134_00403</name>
</gene>
<dbReference type="Gene3D" id="2.40.50.140">
    <property type="entry name" value="Nucleic acid-binding proteins"/>
    <property type="match status" value="1"/>
</dbReference>
<sequence length="277" mass="32248">MPIPYPLASRGGYGHLFFPFCSLVRTFITPAIVLHRTRYSDRYSIYHLYTLGRGRVGVLVPERTNKRNPLRELFRPLSELEVTLEDNPKKELLRVQEARIIDPHHAVYLDAVKAAQAMFLSEFLYRVCLSPEVDSDLYRFLSYALTLWDQSQRSVANFHLCFLLRLLDVLGIAPYLPLPPLEPLPFCLLDHVYTEAPRGVSLTAEQAQHLSLFSRMTFANMHCFRYHRGQRQLILDRLLDYYRLHLHDFPPLKCLPILRQLGEEELRGQILAPDGME</sequence>
<dbReference type="AlphaFoldDB" id="L1NH64"/>
<dbReference type="InterPro" id="IPR003717">
    <property type="entry name" value="RecO"/>
</dbReference>
<dbReference type="GO" id="GO:0006302">
    <property type="term" value="P:double-strand break repair"/>
    <property type="evidence" value="ECO:0007669"/>
    <property type="project" value="TreeGrafter"/>
</dbReference>
<dbReference type="PANTHER" id="PTHR33991">
    <property type="entry name" value="DNA REPAIR PROTEIN RECO"/>
    <property type="match status" value="1"/>
</dbReference>
<evidence type="ECO:0000313" key="7">
    <source>
        <dbReference type="Proteomes" id="UP000010408"/>
    </source>
</evidence>
<evidence type="ECO:0000313" key="6">
    <source>
        <dbReference type="EMBL" id="EKY02547.1"/>
    </source>
</evidence>
<dbReference type="STRING" id="1127696.HMPREF9134_00403"/>
<dbReference type="SUPFAM" id="SSF50249">
    <property type="entry name" value="Nucleic acid-binding proteins"/>
    <property type="match status" value="1"/>
</dbReference>
<comment type="function">
    <text evidence="4">Involved in DNA repair and RecF pathway recombination.</text>
</comment>
<dbReference type="InterPro" id="IPR037278">
    <property type="entry name" value="ARFGAP/RecO"/>
</dbReference>
<organism evidence="6 7">
    <name type="scientific">Porphyromonas catoniae F0037</name>
    <dbReference type="NCBI Taxonomy" id="1127696"/>
    <lineage>
        <taxon>Bacteria</taxon>
        <taxon>Pseudomonadati</taxon>
        <taxon>Bacteroidota</taxon>
        <taxon>Bacteroidia</taxon>
        <taxon>Bacteroidales</taxon>
        <taxon>Porphyromonadaceae</taxon>
        <taxon>Porphyromonas</taxon>
    </lineage>
</organism>
<keyword evidence="3 4" id="KW-0234">DNA repair</keyword>
<dbReference type="Pfam" id="PF11967">
    <property type="entry name" value="RecO_N"/>
    <property type="match status" value="1"/>
</dbReference>
<keyword evidence="2 4" id="KW-0233">DNA recombination</keyword>
<dbReference type="GO" id="GO:0006310">
    <property type="term" value="P:DNA recombination"/>
    <property type="evidence" value="ECO:0007669"/>
    <property type="project" value="UniProtKB-UniRule"/>
</dbReference>
<dbReference type="EMBL" id="AMEQ01000013">
    <property type="protein sequence ID" value="EKY02547.1"/>
    <property type="molecule type" value="Genomic_DNA"/>
</dbReference>
<dbReference type="HAMAP" id="MF_00201">
    <property type="entry name" value="RecO"/>
    <property type="match status" value="1"/>
</dbReference>
<dbReference type="Proteomes" id="UP000010408">
    <property type="component" value="Unassembled WGS sequence"/>
</dbReference>
<dbReference type="InterPro" id="IPR012340">
    <property type="entry name" value="NA-bd_OB-fold"/>
</dbReference>
<dbReference type="HOGENOM" id="CLU_087596_0_0_10"/>
<protein>
    <recommendedName>
        <fullName evidence="4">DNA repair protein RecO</fullName>
    </recommendedName>
    <alternativeName>
        <fullName evidence="4">Recombination protein O</fullName>
    </alternativeName>
</protein>
<dbReference type="PATRIC" id="fig|1127696.3.peg.348"/>
<evidence type="ECO:0000256" key="1">
    <source>
        <dbReference type="ARBA" id="ARBA00022763"/>
    </source>
</evidence>
<dbReference type="PANTHER" id="PTHR33991:SF1">
    <property type="entry name" value="DNA REPAIR PROTEIN RECO"/>
    <property type="match status" value="1"/>
</dbReference>